<name>A0A3S0PRL7_9GAMM</name>
<dbReference type="Proteomes" id="UP000274358">
    <property type="component" value="Unassembled WGS sequence"/>
</dbReference>
<dbReference type="SUPFAM" id="SSF52540">
    <property type="entry name" value="P-loop containing nucleoside triphosphate hydrolases"/>
    <property type="match status" value="1"/>
</dbReference>
<evidence type="ECO:0000313" key="1">
    <source>
        <dbReference type="EMBL" id="RUL79929.1"/>
    </source>
</evidence>
<sequence>MSFQAMVGTWLATQLIADMRPGTRFGLTSDLQPIELQFETGDALDDVVLRLTNDAAIYVQCKTRPSLESGPDSALGKTIAQLVTFAIAQQAKAAALDPSLTAAVLAVADNAPRSIDALEEACRQFDHGEAWASVLGRVSDAQKTALGCFKLHAGRAWNHNTGMAITDDQLVELAKLFRIRRFGADATSTDWREMTRVIGSRLYGGAEFGEQPTLALLNFVRQMIRSGASANRFGLARALRSSGYPETHAPGFDTDVAVLRRYATEECERLARHTILDADSPAPVDRDCLPALRTAIDGGSLLVIGEPGAGKTGVLVALAKQSLNQSRPLIFLSVDRLAGVSTLSALKGELGLQHDLIEVLTAWPGEEPGILIVDALDASRGGPSEAVFALLIELAQRKVGDRWSIVASIRTFDLINGRRFRDVMRGDSPDPSYADLRLRGVRHFSVKALSPGELGQIGKNAPKLGELIATSPPTLHGLLQNIFNLSLAADLIKAGVASSTIRNVTTQSELIDRYEDERLRTQPLKRAASAAIGAMVASRRLSIPQVEVDHDALDDVLQAGVMVKAGDLVAFAHHVLFDHVASRFYLSWNDIDRLKAQVSDDSGAGLLLGPALRFTMERIWQNDDVNRWQSWKLATKIASSTDVDPIMASVALRTIAERVESQEDVQGLVAYLTSATDRPIAGSTLSKLARFVGMAVAQGLSPPVGIAWAAVARAASELGDRCFVDGARFLLWSLFERADFKDANFTAVFGAASRSLLRTALSMSPYVSSITATAIRCVARSYSSDADASRTLLSKIFEEPHFSEHAHTEVPWLAESVRNLIEYDAPFAATIYRTLYARPAPKAGKTWLGGQLSRILPLSIDMKQEYEHAYWHLSQAIPFFLDVAPADAIAAVIGAVNGAATSGRRAARVEIQAIEVDGRFINILDEFESLQDWRQDSRATSNTEYNVLNAFTQFLVAADSVKFKLAVNIALATETASSVWARLLRIASEKLGAADDLLWPIASTPAFVSVGGFARDAIIYLQRVYPTRSARERVAFEASALSPQLLNDTRAGNWWRGLLARWLSVLPEDALATDEMKLYRATLASKNRLQGNPPFISIEAKFGGDVEIGDVLLTRGGVDLQNEPDRSLRFVSKALEDAVKPGRSESEQVDIPGLWRKISQVINAIDEYLDPAPHAEILHSSWGAVSNALEQIVNSEAYAPESDGHPGLPQLLALNVRLRQSPYPEPRQQGDESALNDDESALMAWGNWDVRVYAASTAIGLARRFTGTHPAILDELDLFVRDRVRTVRLQVAQSVNALWDVSRERMWGLADYIAKNEPSLGVLAFFVGGPLQRIASAEPVRTGQLLSEILDRFPVIPGSTRSTPHDFYEAVGNLIGWLCVSLDSAQAWARFNMWCADVVGYDSFLWSMLSSLRGAFFLGYKASDKSEFVAVRERAKCALERILAAAADAKQRAEPILRSSDAPDLEKSSAEALYIAGERLIGHACDELYFGSGAFRESAKEGPGVTSHSEMRSFLVDYRTELDVIGQHGAAQTIHHLIELYAFLVDASPGDVFDRVASILTGPALSENYQSEGLGAQVLVSLIRVYLADHREIFEDPSRRAQLIAVLESFSSEGWPDALKLLYELPDLLR</sequence>
<dbReference type="GO" id="GO:0005524">
    <property type="term" value="F:ATP binding"/>
    <property type="evidence" value="ECO:0007669"/>
    <property type="project" value="UniProtKB-KW"/>
</dbReference>
<reference evidence="1 2" key="1">
    <citation type="submission" date="2018-12" db="EMBL/GenBank/DDBJ databases">
        <title>Dyella dinghuensis sp. nov. DHOA06 and Dyella choica sp. nov. 4M-K27, isolated from forest soil.</title>
        <authorList>
            <person name="Qiu L.-H."/>
            <person name="Gao Z.-H."/>
        </authorList>
    </citation>
    <scope>NUCLEOTIDE SEQUENCE [LARGE SCALE GENOMIC DNA]</scope>
    <source>
        <strain evidence="1 2">4M-K27</strain>
    </source>
</reference>
<keyword evidence="1" id="KW-0067">ATP-binding</keyword>
<keyword evidence="2" id="KW-1185">Reference proteome</keyword>
<evidence type="ECO:0000313" key="2">
    <source>
        <dbReference type="Proteomes" id="UP000274358"/>
    </source>
</evidence>
<comment type="caution">
    <text evidence="1">The sequence shown here is derived from an EMBL/GenBank/DDBJ whole genome shotgun (WGS) entry which is preliminary data.</text>
</comment>
<keyword evidence="1" id="KW-0547">Nucleotide-binding</keyword>
<accession>A0A3S0PRL7</accession>
<dbReference type="Gene3D" id="3.40.50.300">
    <property type="entry name" value="P-loop containing nucleotide triphosphate hydrolases"/>
    <property type="match status" value="1"/>
</dbReference>
<gene>
    <name evidence="1" type="ORF">EKH80_01690</name>
</gene>
<dbReference type="InterPro" id="IPR027417">
    <property type="entry name" value="P-loop_NTPase"/>
</dbReference>
<protein>
    <submittedName>
        <fullName evidence="1">ATP-binding protein</fullName>
    </submittedName>
</protein>
<dbReference type="EMBL" id="RYYV01000001">
    <property type="protein sequence ID" value="RUL79929.1"/>
    <property type="molecule type" value="Genomic_DNA"/>
</dbReference>
<proteinExistence type="predicted"/>
<organism evidence="1 2">
    <name type="scientific">Dyella choica</name>
    <dbReference type="NCBI Taxonomy" id="1927959"/>
    <lineage>
        <taxon>Bacteria</taxon>
        <taxon>Pseudomonadati</taxon>
        <taxon>Pseudomonadota</taxon>
        <taxon>Gammaproteobacteria</taxon>
        <taxon>Lysobacterales</taxon>
        <taxon>Rhodanobacteraceae</taxon>
        <taxon>Dyella</taxon>
    </lineage>
</organism>
<dbReference type="CDD" id="cd00009">
    <property type="entry name" value="AAA"/>
    <property type="match status" value="1"/>
</dbReference>
<dbReference type="OrthoDB" id="2080133at2"/>
<dbReference type="RefSeq" id="WP_126682980.1">
    <property type="nucleotide sequence ID" value="NZ_RYYV01000001.1"/>
</dbReference>